<feature type="transmembrane region" description="Helical" evidence="8">
    <location>
        <begin position="201"/>
        <end position="230"/>
    </location>
</feature>
<dbReference type="InterPro" id="IPR035906">
    <property type="entry name" value="MetI-like_sf"/>
</dbReference>
<dbReference type="RefSeq" id="WP_080867579.1">
    <property type="nucleotide sequence ID" value="NZ_LT009732.1"/>
</dbReference>
<evidence type="ECO:0000259" key="9">
    <source>
        <dbReference type="PROSITE" id="PS50928"/>
    </source>
</evidence>
<sequence>MSKGTDSSAARGSSLVWLLLAPMIAIHAIAFVWPITNLVILSFRKTGSGGVILPGWSFMSWSNVLTDVYYLEMLIRTIALSLVITGITLVLSYPIALFLHRVSDRWRSLFLVMCISPLLLSAVVRTYGWLVILGDGGFVSSILETFGIPAPKMMFNQFGVVVGLTEILMPYMILSLYAGFGRLTAALEEAAGSLGARPHLVFLRVILPITLPGVYLGCLLTFVLAVSSFITPKILGGGRVALLATEIYDQAVITLDWSVAGVLSLIALIIFGAALAIYGKISRSEEENA</sequence>
<feature type="transmembrane region" description="Helical" evidence="8">
    <location>
        <begin position="77"/>
        <end position="98"/>
    </location>
</feature>
<dbReference type="Pfam" id="PF00528">
    <property type="entry name" value="BPD_transp_1"/>
    <property type="match status" value="1"/>
</dbReference>
<dbReference type="AlphaFoldDB" id="A0A1S7SC58"/>
<gene>
    <name evidence="10" type="ORF">AGR4C_pa50052</name>
</gene>
<dbReference type="Gene3D" id="1.10.3720.10">
    <property type="entry name" value="MetI-like"/>
    <property type="match status" value="1"/>
</dbReference>
<evidence type="ECO:0000256" key="4">
    <source>
        <dbReference type="ARBA" id="ARBA00022475"/>
    </source>
</evidence>
<evidence type="ECO:0000256" key="7">
    <source>
        <dbReference type="ARBA" id="ARBA00023136"/>
    </source>
</evidence>
<dbReference type="PANTHER" id="PTHR42929:SF5">
    <property type="entry name" value="ABC TRANSPORTER PERMEASE PROTEIN"/>
    <property type="match status" value="1"/>
</dbReference>
<keyword evidence="5 8" id="KW-0812">Transmembrane</keyword>
<dbReference type="PROSITE" id="PS50928">
    <property type="entry name" value="ABC_TM1"/>
    <property type="match status" value="1"/>
</dbReference>
<organism evidence="10 11">
    <name type="scientific">Agrobacterium tumefaciens str. Kerr 14</name>
    <dbReference type="NCBI Taxonomy" id="1183424"/>
    <lineage>
        <taxon>Bacteria</taxon>
        <taxon>Pseudomonadati</taxon>
        <taxon>Pseudomonadota</taxon>
        <taxon>Alphaproteobacteria</taxon>
        <taxon>Hyphomicrobiales</taxon>
        <taxon>Rhizobiaceae</taxon>
        <taxon>Rhizobium/Agrobacterium group</taxon>
        <taxon>Agrobacterium</taxon>
        <taxon>Agrobacterium tumefaciens complex</taxon>
    </lineage>
</organism>
<keyword evidence="3 8" id="KW-0813">Transport</keyword>
<dbReference type="Proteomes" id="UP000191897">
    <property type="component" value="Unassembled WGS sequence"/>
</dbReference>
<feature type="transmembrane region" description="Helical" evidence="8">
    <location>
        <begin position="110"/>
        <end position="134"/>
    </location>
</feature>
<dbReference type="GO" id="GO:0055085">
    <property type="term" value="P:transmembrane transport"/>
    <property type="evidence" value="ECO:0007669"/>
    <property type="project" value="InterPro"/>
</dbReference>
<evidence type="ECO:0000256" key="6">
    <source>
        <dbReference type="ARBA" id="ARBA00022989"/>
    </source>
</evidence>
<dbReference type="EMBL" id="FBWC01000036">
    <property type="protein sequence ID" value="CUX65623.1"/>
    <property type="molecule type" value="Genomic_DNA"/>
</dbReference>
<comment type="similarity">
    <text evidence="2">Belongs to the binding-protein-dependent transport system permease family. CysTW subfamily.</text>
</comment>
<keyword evidence="4" id="KW-1003">Cell membrane</keyword>
<dbReference type="GO" id="GO:0005886">
    <property type="term" value="C:plasma membrane"/>
    <property type="evidence" value="ECO:0007669"/>
    <property type="project" value="UniProtKB-SubCell"/>
</dbReference>
<evidence type="ECO:0000256" key="3">
    <source>
        <dbReference type="ARBA" id="ARBA00022448"/>
    </source>
</evidence>
<comment type="subcellular location">
    <subcellularLocation>
        <location evidence="1 8">Cell membrane</location>
        <topology evidence="1 8">Multi-pass membrane protein</topology>
    </subcellularLocation>
</comment>
<accession>A0A1S7SC58</accession>
<dbReference type="InterPro" id="IPR000515">
    <property type="entry name" value="MetI-like"/>
</dbReference>
<keyword evidence="6 8" id="KW-1133">Transmembrane helix</keyword>
<evidence type="ECO:0000256" key="1">
    <source>
        <dbReference type="ARBA" id="ARBA00004651"/>
    </source>
</evidence>
<feature type="transmembrane region" description="Helical" evidence="8">
    <location>
        <begin position="257"/>
        <end position="278"/>
    </location>
</feature>
<evidence type="ECO:0000256" key="2">
    <source>
        <dbReference type="ARBA" id="ARBA00007069"/>
    </source>
</evidence>
<keyword evidence="7 8" id="KW-0472">Membrane</keyword>
<feature type="transmembrane region" description="Helical" evidence="8">
    <location>
        <begin position="15"/>
        <end position="39"/>
    </location>
</feature>
<dbReference type="PANTHER" id="PTHR42929">
    <property type="entry name" value="INNER MEMBRANE ABC TRANSPORTER PERMEASE PROTEIN YDCU-RELATED-RELATED"/>
    <property type="match status" value="1"/>
</dbReference>
<proteinExistence type="inferred from homology"/>
<evidence type="ECO:0000313" key="11">
    <source>
        <dbReference type="Proteomes" id="UP000191897"/>
    </source>
</evidence>
<evidence type="ECO:0000256" key="8">
    <source>
        <dbReference type="RuleBase" id="RU363032"/>
    </source>
</evidence>
<feature type="domain" description="ABC transmembrane type-1" evidence="9">
    <location>
        <begin position="74"/>
        <end position="278"/>
    </location>
</feature>
<reference evidence="10 11" key="1">
    <citation type="submission" date="2016-01" db="EMBL/GenBank/DDBJ databases">
        <authorList>
            <person name="Oliw E.H."/>
        </authorList>
    </citation>
    <scope>NUCLEOTIDE SEQUENCE [LARGE SCALE GENOMIC DNA]</scope>
    <source>
        <strain evidence="10 11">Kerr 14</strain>
    </source>
</reference>
<name>A0A1S7SC58_AGRTU</name>
<protein>
    <submittedName>
        <fullName evidence="10">Opine/polyamine ABC transporter permease</fullName>
    </submittedName>
</protein>
<dbReference type="CDD" id="cd06261">
    <property type="entry name" value="TM_PBP2"/>
    <property type="match status" value="1"/>
</dbReference>
<feature type="transmembrane region" description="Helical" evidence="8">
    <location>
        <begin position="154"/>
        <end position="180"/>
    </location>
</feature>
<evidence type="ECO:0000313" key="10">
    <source>
        <dbReference type="EMBL" id="CUX65623.1"/>
    </source>
</evidence>
<dbReference type="SUPFAM" id="SSF161098">
    <property type="entry name" value="MetI-like"/>
    <property type="match status" value="1"/>
</dbReference>
<evidence type="ECO:0000256" key="5">
    <source>
        <dbReference type="ARBA" id="ARBA00022692"/>
    </source>
</evidence>